<dbReference type="Gene3D" id="2.60.40.3080">
    <property type="match status" value="1"/>
</dbReference>
<protein>
    <submittedName>
        <fullName evidence="3">Emp24/gp25L/p24 family protein</fullName>
    </submittedName>
</protein>
<dbReference type="RefSeq" id="WP_162444275.1">
    <property type="nucleotide sequence ID" value="NZ_CP048222.1"/>
</dbReference>
<feature type="domain" description="GOLD" evidence="2">
    <location>
        <begin position="59"/>
        <end position="131"/>
    </location>
</feature>
<organism evidence="3 4">
    <name type="scientific">Rhodocytophaga rosea</name>
    <dbReference type="NCBI Taxonomy" id="2704465"/>
    <lineage>
        <taxon>Bacteria</taxon>
        <taxon>Pseudomonadati</taxon>
        <taxon>Bacteroidota</taxon>
        <taxon>Cytophagia</taxon>
        <taxon>Cytophagales</taxon>
        <taxon>Rhodocytophagaceae</taxon>
        <taxon>Rhodocytophaga</taxon>
    </lineage>
</organism>
<proteinExistence type="predicted"/>
<accession>A0A6C0GKU1</accession>
<feature type="chain" id="PRO_5025373465" evidence="1">
    <location>
        <begin position="29"/>
        <end position="142"/>
    </location>
</feature>
<evidence type="ECO:0000313" key="3">
    <source>
        <dbReference type="EMBL" id="QHT68260.1"/>
    </source>
</evidence>
<name>A0A6C0GKU1_9BACT</name>
<dbReference type="AlphaFoldDB" id="A0A6C0GKU1"/>
<sequence length="142" mass="15574">MKTQINNVFKGMMAVALVLTLGTGATFAQGTSANSATALAKGPLVLAPKSLAVAVFQVENTLKFKVHLENYATNDVTIKIRNGANKVIYQDKVKDVSKYIRKFDFSTMADGEYTFEVSNRKETYTKAISLQTLSARSLQINE</sequence>
<dbReference type="InterPro" id="IPR009038">
    <property type="entry name" value="GOLD_dom"/>
</dbReference>
<dbReference type="EMBL" id="CP048222">
    <property type="protein sequence ID" value="QHT68260.1"/>
    <property type="molecule type" value="Genomic_DNA"/>
</dbReference>
<gene>
    <name evidence="3" type="ORF">GXP67_17240</name>
</gene>
<dbReference type="KEGG" id="rhoz:GXP67_17240"/>
<dbReference type="Proteomes" id="UP000480178">
    <property type="component" value="Chromosome"/>
</dbReference>
<feature type="signal peptide" evidence="1">
    <location>
        <begin position="1"/>
        <end position="28"/>
    </location>
</feature>
<evidence type="ECO:0000313" key="4">
    <source>
        <dbReference type="Proteomes" id="UP000480178"/>
    </source>
</evidence>
<evidence type="ECO:0000256" key="1">
    <source>
        <dbReference type="SAM" id="SignalP"/>
    </source>
</evidence>
<evidence type="ECO:0000259" key="2">
    <source>
        <dbReference type="Pfam" id="PF01105"/>
    </source>
</evidence>
<keyword evidence="1" id="KW-0732">Signal</keyword>
<dbReference type="Pfam" id="PF01105">
    <property type="entry name" value="EMP24_GP25L"/>
    <property type="match status" value="1"/>
</dbReference>
<keyword evidence="4" id="KW-1185">Reference proteome</keyword>
<reference evidence="3 4" key="1">
    <citation type="submission" date="2020-01" db="EMBL/GenBank/DDBJ databases">
        <authorList>
            <person name="Kim M.K."/>
        </authorList>
    </citation>
    <scope>NUCLEOTIDE SEQUENCE [LARGE SCALE GENOMIC DNA]</scope>
    <source>
        <strain evidence="3 4">172606-1</strain>
    </source>
</reference>